<organism evidence="7 8">
    <name type="scientific">Berkelbacteria bacterium GW2011_GWA2_35_9</name>
    <dbReference type="NCBI Taxonomy" id="1618333"/>
    <lineage>
        <taxon>Bacteria</taxon>
        <taxon>Candidatus Berkelbacteria</taxon>
    </lineage>
</organism>
<dbReference type="AlphaFoldDB" id="A0A0G0FLD8"/>
<evidence type="ECO:0000256" key="4">
    <source>
        <dbReference type="ARBA" id="ARBA00023080"/>
    </source>
</evidence>
<reference evidence="7 8" key="1">
    <citation type="journal article" date="2015" name="Nature">
        <title>rRNA introns, odd ribosomes, and small enigmatic genomes across a large radiation of phyla.</title>
        <authorList>
            <person name="Brown C.T."/>
            <person name="Hug L.A."/>
            <person name="Thomas B.C."/>
            <person name="Sharon I."/>
            <person name="Castelle C.J."/>
            <person name="Singh A."/>
            <person name="Wilkins M.J."/>
            <person name="Williams K.H."/>
            <person name="Banfield J.F."/>
        </authorList>
    </citation>
    <scope>NUCLEOTIDE SEQUENCE [LARGE SCALE GENOMIC DNA]</scope>
</reference>
<dbReference type="InterPro" id="IPR036157">
    <property type="entry name" value="dUTPase-like_sf"/>
</dbReference>
<evidence type="ECO:0000313" key="8">
    <source>
        <dbReference type="Proteomes" id="UP000034316"/>
    </source>
</evidence>
<dbReference type="PANTHER" id="PTHR11241:SF0">
    <property type="entry name" value="DEOXYURIDINE 5'-TRIPHOSPHATE NUCLEOTIDOHYDROLASE"/>
    <property type="match status" value="1"/>
</dbReference>
<dbReference type="STRING" id="1618333.UR93_C0020G0003"/>
<dbReference type="Gene3D" id="2.70.40.10">
    <property type="match status" value="1"/>
</dbReference>
<dbReference type="GO" id="GO:0006226">
    <property type="term" value="P:dUMP biosynthetic process"/>
    <property type="evidence" value="ECO:0007669"/>
    <property type="project" value="InterPro"/>
</dbReference>
<keyword evidence="3 7" id="KW-0378">Hydrolase</keyword>
<dbReference type="GO" id="GO:0000287">
    <property type="term" value="F:magnesium ion binding"/>
    <property type="evidence" value="ECO:0007669"/>
    <property type="project" value="InterPro"/>
</dbReference>
<protein>
    <recommendedName>
        <fullName evidence="2">dUTP diphosphatase</fullName>
        <ecNumber evidence="2">3.6.1.23</ecNumber>
    </recommendedName>
</protein>
<dbReference type="InterPro" id="IPR008181">
    <property type="entry name" value="dUTPase"/>
</dbReference>
<evidence type="ECO:0000259" key="6">
    <source>
        <dbReference type="Pfam" id="PF00692"/>
    </source>
</evidence>
<comment type="catalytic activity">
    <reaction evidence="5">
        <text>dUTP + H2O = dUMP + diphosphate + H(+)</text>
        <dbReference type="Rhea" id="RHEA:10248"/>
        <dbReference type="ChEBI" id="CHEBI:15377"/>
        <dbReference type="ChEBI" id="CHEBI:15378"/>
        <dbReference type="ChEBI" id="CHEBI:33019"/>
        <dbReference type="ChEBI" id="CHEBI:61555"/>
        <dbReference type="ChEBI" id="CHEBI:246422"/>
        <dbReference type="EC" id="3.6.1.23"/>
    </reaction>
</comment>
<dbReference type="InterPro" id="IPR029054">
    <property type="entry name" value="dUTPase-like"/>
</dbReference>
<keyword evidence="4" id="KW-0546">Nucleotide metabolism</keyword>
<name>A0A0G0FLD8_9BACT</name>
<dbReference type="Pfam" id="PF00692">
    <property type="entry name" value="dUTPase"/>
    <property type="match status" value="1"/>
</dbReference>
<dbReference type="SUPFAM" id="SSF51283">
    <property type="entry name" value="dUTPase-like"/>
    <property type="match status" value="1"/>
</dbReference>
<dbReference type="NCBIfam" id="TIGR00576">
    <property type="entry name" value="dut"/>
    <property type="match status" value="1"/>
</dbReference>
<accession>A0A0G0FLD8</accession>
<dbReference type="GO" id="GO:0004170">
    <property type="term" value="F:dUTP diphosphatase activity"/>
    <property type="evidence" value="ECO:0007669"/>
    <property type="project" value="UniProtKB-EC"/>
</dbReference>
<dbReference type="GO" id="GO:0046081">
    <property type="term" value="P:dUTP catabolic process"/>
    <property type="evidence" value="ECO:0007669"/>
    <property type="project" value="InterPro"/>
</dbReference>
<evidence type="ECO:0000313" key="7">
    <source>
        <dbReference type="EMBL" id="KKP88190.1"/>
    </source>
</evidence>
<comment type="caution">
    <text evidence="7">The sequence shown here is derived from an EMBL/GenBank/DDBJ whole genome shotgun (WGS) entry which is preliminary data.</text>
</comment>
<dbReference type="PANTHER" id="PTHR11241">
    <property type="entry name" value="DEOXYURIDINE 5'-TRIPHOSPHATE NUCLEOTIDOHYDROLASE"/>
    <property type="match status" value="1"/>
</dbReference>
<dbReference type="CDD" id="cd07557">
    <property type="entry name" value="trimeric_dUTPase"/>
    <property type="match status" value="1"/>
</dbReference>
<dbReference type="InterPro" id="IPR033704">
    <property type="entry name" value="dUTPase_trimeric"/>
</dbReference>
<dbReference type="EC" id="3.6.1.23" evidence="2"/>
<evidence type="ECO:0000256" key="1">
    <source>
        <dbReference type="ARBA" id="ARBA00006581"/>
    </source>
</evidence>
<dbReference type="PATRIC" id="fig|1618333.3.peg.524"/>
<evidence type="ECO:0000256" key="2">
    <source>
        <dbReference type="ARBA" id="ARBA00012379"/>
    </source>
</evidence>
<evidence type="ECO:0000256" key="3">
    <source>
        <dbReference type="ARBA" id="ARBA00022801"/>
    </source>
</evidence>
<dbReference type="EMBL" id="LBRB01000020">
    <property type="protein sequence ID" value="KKP88190.1"/>
    <property type="molecule type" value="Genomic_DNA"/>
</dbReference>
<dbReference type="NCBIfam" id="NF001862">
    <property type="entry name" value="PRK00601.1"/>
    <property type="match status" value="1"/>
</dbReference>
<gene>
    <name evidence="7" type="ORF">UR93_C0020G0003</name>
</gene>
<proteinExistence type="inferred from homology"/>
<feature type="domain" description="dUTPase-like" evidence="6">
    <location>
        <begin position="11"/>
        <end position="139"/>
    </location>
</feature>
<dbReference type="Proteomes" id="UP000034316">
    <property type="component" value="Unassembled WGS sequence"/>
</dbReference>
<evidence type="ECO:0000256" key="5">
    <source>
        <dbReference type="ARBA" id="ARBA00047686"/>
    </source>
</evidence>
<comment type="similarity">
    <text evidence="1">Belongs to the dUTPase family.</text>
</comment>
<sequence length="141" mass="15416">MKIKIVKINKNAKIPNYAHDGDAGMDLFSCVDEKILPKERKAIATGISLEIPKGYVGLIWDKSGLAVKSGIKTMAGVIDSGYRGEIQIVIYNTSQEQFIFEKGDKVAQMLIQKVENPELVEVKNISQTNRGADGFGSTGKN</sequence>